<sequence>MKFKTTLTMACVLLTSANVLADVKFTGFASINAGKVLSGDGVPQYDVPPTFLADYPIVSTYSEEWSFREESLFGIQISADLTEKLTLTGQIVSRGADDFKAKIEWAFLSYEINDNWTFQAGKKRLPLFYYSDFYDVGFAYTWMRPPADTYTWQVFNYNGANVMYTGNLGDWSLSTNVYMGSEESTDNRLLSQFFFLEPTTEIWKDIFGAVANVSNEWLEIRLTGMTYTNERTRSGIPVTWGGKEERDGTFLGLAVNVTYDNAFLLTELNQLELDDDGTLDSLMVSVGYNFDGFIPFIAYSELEQTGNYLDGSVIPDGENHNTFSVGFRYDFHASAAFKMQYDKVEDNSFEYAVAGDSSALTFGVDLVF</sequence>
<evidence type="ECO:0000313" key="4">
    <source>
        <dbReference type="Proteomes" id="UP000682739"/>
    </source>
</evidence>
<evidence type="ECO:0000256" key="1">
    <source>
        <dbReference type="SAM" id="SignalP"/>
    </source>
</evidence>
<evidence type="ECO:0000313" key="3">
    <source>
        <dbReference type="EMBL" id="QTH64280.1"/>
    </source>
</evidence>
<protein>
    <submittedName>
        <fullName evidence="3">Porin</fullName>
    </submittedName>
</protein>
<dbReference type="EMBL" id="CP072110">
    <property type="protein sequence ID" value="QTH64280.1"/>
    <property type="molecule type" value="Genomic_DNA"/>
</dbReference>
<dbReference type="GO" id="GO:0015288">
    <property type="term" value="F:porin activity"/>
    <property type="evidence" value="ECO:0007669"/>
    <property type="project" value="InterPro"/>
</dbReference>
<name>A0A975DBU6_9GAMM</name>
<reference evidence="3" key="1">
    <citation type="submission" date="2021-03" db="EMBL/GenBank/DDBJ databases">
        <title>Description of Psychrosphaera ytuae sp. nov. isolated from deep sea sediment of South China Sea.</title>
        <authorList>
            <person name="Zhang J."/>
            <person name="Xu X.-D."/>
        </authorList>
    </citation>
    <scope>NUCLEOTIDE SEQUENCE</scope>
    <source>
        <strain evidence="3">MTZ26</strain>
    </source>
</reference>
<dbReference type="InterPro" id="IPR033900">
    <property type="entry name" value="Gram_neg_porin_domain"/>
</dbReference>
<dbReference type="Proteomes" id="UP000682739">
    <property type="component" value="Chromosome"/>
</dbReference>
<dbReference type="GO" id="GO:0016020">
    <property type="term" value="C:membrane"/>
    <property type="evidence" value="ECO:0007669"/>
    <property type="project" value="InterPro"/>
</dbReference>
<organism evidence="3 4">
    <name type="scientific">Psychrosphaera ytuae</name>
    <dbReference type="NCBI Taxonomy" id="2820710"/>
    <lineage>
        <taxon>Bacteria</taxon>
        <taxon>Pseudomonadati</taxon>
        <taxon>Pseudomonadota</taxon>
        <taxon>Gammaproteobacteria</taxon>
        <taxon>Alteromonadales</taxon>
        <taxon>Pseudoalteromonadaceae</taxon>
        <taxon>Psychrosphaera</taxon>
    </lineage>
</organism>
<dbReference type="KEGG" id="psym:J1N51_02000"/>
<dbReference type="Pfam" id="PF13609">
    <property type="entry name" value="Porin_4"/>
    <property type="match status" value="1"/>
</dbReference>
<accession>A0A975DBU6</accession>
<dbReference type="AlphaFoldDB" id="A0A975DBU6"/>
<dbReference type="SUPFAM" id="SSF56935">
    <property type="entry name" value="Porins"/>
    <property type="match status" value="1"/>
</dbReference>
<gene>
    <name evidence="3" type="ORF">J1N51_02000</name>
</gene>
<keyword evidence="1" id="KW-0732">Signal</keyword>
<proteinExistence type="predicted"/>
<keyword evidence="4" id="KW-1185">Reference proteome</keyword>
<feature type="chain" id="PRO_5037814576" evidence="1">
    <location>
        <begin position="22"/>
        <end position="368"/>
    </location>
</feature>
<feature type="signal peptide" evidence="1">
    <location>
        <begin position="1"/>
        <end position="21"/>
    </location>
</feature>
<feature type="domain" description="Porin" evidence="2">
    <location>
        <begin position="10"/>
        <end position="365"/>
    </location>
</feature>
<dbReference type="RefSeq" id="WP_208832335.1">
    <property type="nucleotide sequence ID" value="NZ_CP072110.1"/>
</dbReference>
<evidence type="ECO:0000259" key="2">
    <source>
        <dbReference type="Pfam" id="PF13609"/>
    </source>
</evidence>